<name>A0A2P2GS46_STREW</name>
<dbReference type="Proteomes" id="UP000265325">
    <property type="component" value="Unassembled WGS sequence"/>
</dbReference>
<evidence type="ECO:0000313" key="2">
    <source>
        <dbReference type="EMBL" id="KKZ74304.1"/>
    </source>
</evidence>
<evidence type="ECO:0000313" key="3">
    <source>
        <dbReference type="Proteomes" id="UP000265325"/>
    </source>
</evidence>
<proteinExistence type="predicted"/>
<dbReference type="OrthoDB" id="4242589at2"/>
<dbReference type="RefSeq" id="WP_046906835.1">
    <property type="nucleotide sequence ID" value="NZ_BAAAXG010000026.1"/>
</dbReference>
<protein>
    <recommendedName>
        <fullName evidence="4">Sigma-like protein</fullName>
    </recommendedName>
</protein>
<dbReference type="AlphaFoldDB" id="A0A2P2GS46"/>
<accession>A0A2P2GS46</accession>
<evidence type="ECO:0000256" key="1">
    <source>
        <dbReference type="SAM" id="MobiDB-lite"/>
    </source>
</evidence>
<reference evidence="2 3" key="1">
    <citation type="submission" date="2015-05" db="EMBL/GenBank/DDBJ databases">
        <title>Draft Genome assembly of Streptomyces showdoensis.</title>
        <authorList>
            <person name="Thapa K.K."/>
            <person name="Metsa-Ketela M."/>
        </authorList>
    </citation>
    <scope>NUCLEOTIDE SEQUENCE [LARGE SCALE GENOMIC DNA]</scope>
    <source>
        <strain evidence="2 3">ATCC 15227</strain>
    </source>
</reference>
<organism evidence="2 3">
    <name type="scientific">Streptomyces showdoensis</name>
    <dbReference type="NCBI Taxonomy" id="68268"/>
    <lineage>
        <taxon>Bacteria</taxon>
        <taxon>Bacillati</taxon>
        <taxon>Actinomycetota</taxon>
        <taxon>Actinomycetes</taxon>
        <taxon>Kitasatosporales</taxon>
        <taxon>Streptomycetaceae</taxon>
        <taxon>Streptomyces</taxon>
    </lineage>
</organism>
<gene>
    <name evidence="2" type="ORF">VO63_07585</name>
</gene>
<comment type="caution">
    <text evidence="2">The sequence shown here is derived from an EMBL/GenBank/DDBJ whole genome shotgun (WGS) entry which is preliminary data.</text>
</comment>
<keyword evidence="3" id="KW-1185">Reference proteome</keyword>
<sequence>MSNPIEQNPVVKPQDMHATGGTESEITTKDMHATSEPAIDAITAKVTGKGDITTMDMHATSEPAKPTI</sequence>
<evidence type="ECO:0008006" key="4">
    <source>
        <dbReference type="Google" id="ProtNLM"/>
    </source>
</evidence>
<dbReference type="EMBL" id="LAQS01000009">
    <property type="protein sequence ID" value="KKZ74304.1"/>
    <property type="molecule type" value="Genomic_DNA"/>
</dbReference>
<feature type="region of interest" description="Disordered" evidence="1">
    <location>
        <begin position="1"/>
        <end position="35"/>
    </location>
</feature>